<dbReference type="GO" id="GO:0009231">
    <property type="term" value="P:riboflavin biosynthetic process"/>
    <property type="evidence" value="ECO:0007669"/>
    <property type="project" value="TreeGrafter"/>
</dbReference>
<keyword evidence="2" id="KW-0479">Metal-binding</keyword>
<keyword evidence="3 6" id="KW-0378">Hydrolase</keyword>
<evidence type="ECO:0000256" key="1">
    <source>
        <dbReference type="ARBA" id="ARBA00001947"/>
    </source>
</evidence>
<dbReference type="OrthoDB" id="9801445at2"/>
<dbReference type="Gene3D" id="3.40.50.10310">
    <property type="entry name" value="Creatininase"/>
    <property type="match status" value="1"/>
</dbReference>
<dbReference type="PANTHER" id="PTHR35005:SF1">
    <property type="entry name" value="2-AMINO-5-FORMYLAMINO-6-RIBOSYLAMINOPYRIMIDIN-4(3H)-ONE 5'-MONOPHOSPHATE DEFORMYLASE"/>
    <property type="match status" value="1"/>
</dbReference>
<dbReference type="EMBL" id="SLXQ01000022">
    <property type="protein sequence ID" value="TCP43433.1"/>
    <property type="molecule type" value="Genomic_DNA"/>
</dbReference>
<comment type="similarity">
    <text evidence="5">Belongs to the creatininase superfamily.</text>
</comment>
<evidence type="ECO:0000256" key="5">
    <source>
        <dbReference type="ARBA" id="ARBA00024029"/>
    </source>
</evidence>
<dbReference type="InterPro" id="IPR024087">
    <property type="entry name" value="Creatininase-like_sf"/>
</dbReference>
<protein>
    <submittedName>
        <fullName evidence="6">Creatinine amidohydrolase</fullName>
    </submittedName>
</protein>
<keyword evidence="7" id="KW-1185">Reference proteome</keyword>
<dbReference type="Pfam" id="PF02633">
    <property type="entry name" value="Creatininase"/>
    <property type="match status" value="1"/>
</dbReference>
<dbReference type="AlphaFoldDB" id="A0A4R2Q3U2"/>
<evidence type="ECO:0000313" key="6">
    <source>
        <dbReference type="EMBL" id="TCP43433.1"/>
    </source>
</evidence>
<sequence length="266" mass="28233">MTMRIRLDQMTTEQAAEVLRAARVALLPVGATEQHGPNLVTGIDWRVAEEIAHRVAGAAAPDAVVVPPLPFGLSGHHLGFPGTLHISATTFMAVVKDVAASLAKHGIEKLVFVNGHRGNENVLGVLVTELTYDLGIEAASAFWMTQAADVIAKHRKTERWGHGCEIETSVAMALDPNLVAANPQPGELIEDYGSYEDNYRPHALVTARSFASRTRNGVFGDATLASTEIGAEIVGAAVSRTAEFVRDFAARPRRATGPVGSPEVGG</sequence>
<keyword evidence="4" id="KW-0862">Zinc</keyword>
<dbReference type="Proteomes" id="UP000294911">
    <property type="component" value="Unassembled WGS sequence"/>
</dbReference>
<dbReference type="PANTHER" id="PTHR35005">
    <property type="entry name" value="3-DEHYDRO-SCYLLO-INOSOSE HYDROLASE"/>
    <property type="match status" value="1"/>
</dbReference>
<proteinExistence type="inferred from homology"/>
<evidence type="ECO:0000256" key="4">
    <source>
        <dbReference type="ARBA" id="ARBA00022833"/>
    </source>
</evidence>
<evidence type="ECO:0000256" key="3">
    <source>
        <dbReference type="ARBA" id="ARBA00022801"/>
    </source>
</evidence>
<evidence type="ECO:0000256" key="2">
    <source>
        <dbReference type="ARBA" id="ARBA00022723"/>
    </source>
</evidence>
<comment type="cofactor">
    <cofactor evidence="1">
        <name>Zn(2+)</name>
        <dbReference type="ChEBI" id="CHEBI:29105"/>
    </cofactor>
</comment>
<gene>
    <name evidence="6" type="ORF">EV191_12247</name>
</gene>
<comment type="caution">
    <text evidence="6">The sequence shown here is derived from an EMBL/GenBank/DDBJ whole genome shotgun (WGS) entry which is preliminary data.</text>
</comment>
<accession>A0A4R2Q3U2</accession>
<organism evidence="6 7">
    <name type="scientific">Tamaricihabitans halophyticus</name>
    <dbReference type="NCBI Taxonomy" id="1262583"/>
    <lineage>
        <taxon>Bacteria</taxon>
        <taxon>Bacillati</taxon>
        <taxon>Actinomycetota</taxon>
        <taxon>Actinomycetes</taxon>
        <taxon>Pseudonocardiales</taxon>
        <taxon>Pseudonocardiaceae</taxon>
        <taxon>Tamaricihabitans</taxon>
    </lineage>
</organism>
<dbReference type="SUPFAM" id="SSF102215">
    <property type="entry name" value="Creatininase"/>
    <property type="match status" value="1"/>
</dbReference>
<dbReference type="GO" id="GO:0016811">
    <property type="term" value="F:hydrolase activity, acting on carbon-nitrogen (but not peptide) bonds, in linear amides"/>
    <property type="evidence" value="ECO:0007669"/>
    <property type="project" value="TreeGrafter"/>
</dbReference>
<name>A0A4R2Q3U2_9PSEU</name>
<reference evidence="6 7" key="1">
    <citation type="submission" date="2019-03" db="EMBL/GenBank/DDBJ databases">
        <title>Genomic Encyclopedia of Type Strains, Phase IV (KMG-IV): sequencing the most valuable type-strain genomes for metagenomic binning, comparative biology and taxonomic classification.</title>
        <authorList>
            <person name="Goeker M."/>
        </authorList>
    </citation>
    <scope>NUCLEOTIDE SEQUENCE [LARGE SCALE GENOMIC DNA]</scope>
    <source>
        <strain evidence="6 7">DSM 45765</strain>
    </source>
</reference>
<dbReference type="InterPro" id="IPR003785">
    <property type="entry name" value="Creatininase/forma_Hydrolase"/>
</dbReference>
<evidence type="ECO:0000313" key="7">
    <source>
        <dbReference type="Proteomes" id="UP000294911"/>
    </source>
</evidence>
<dbReference type="GO" id="GO:0046872">
    <property type="term" value="F:metal ion binding"/>
    <property type="evidence" value="ECO:0007669"/>
    <property type="project" value="UniProtKB-KW"/>
</dbReference>